<dbReference type="Proteomes" id="UP000799424">
    <property type="component" value="Unassembled WGS sequence"/>
</dbReference>
<evidence type="ECO:0000313" key="2">
    <source>
        <dbReference type="EMBL" id="KAF2821392.1"/>
    </source>
</evidence>
<organism evidence="2 3">
    <name type="scientific">Ophiobolus disseminans</name>
    <dbReference type="NCBI Taxonomy" id="1469910"/>
    <lineage>
        <taxon>Eukaryota</taxon>
        <taxon>Fungi</taxon>
        <taxon>Dikarya</taxon>
        <taxon>Ascomycota</taxon>
        <taxon>Pezizomycotina</taxon>
        <taxon>Dothideomycetes</taxon>
        <taxon>Pleosporomycetidae</taxon>
        <taxon>Pleosporales</taxon>
        <taxon>Pleosporineae</taxon>
        <taxon>Phaeosphaeriaceae</taxon>
        <taxon>Ophiobolus</taxon>
    </lineage>
</organism>
<protein>
    <submittedName>
        <fullName evidence="2">HET-domain-containing protein</fullName>
    </submittedName>
</protein>
<dbReference type="OrthoDB" id="5135333at2759"/>
<accession>A0A6A6ZJX1</accession>
<dbReference type="EMBL" id="MU006237">
    <property type="protein sequence ID" value="KAF2821392.1"/>
    <property type="molecule type" value="Genomic_DNA"/>
</dbReference>
<dbReference type="InterPro" id="IPR010730">
    <property type="entry name" value="HET"/>
</dbReference>
<sequence>MFLVAHGHWSLAATTPHRSSHLLAKRHVHIRSNEGIPAPIKSTLKGMEFCTSCKTLEIRLASFLSRPGTDNNPRLNDPVVSLGRLNLIRYRYKSCPLCRLVFAVFQSGPLEHIAKISNLANVAVFAKWINALGPSTAERLRSPSTYILLWAECASIPSGRYKVVIRAVSTLLPNQPHFGRISPVQTSFLDYTQIRSWLQHCEGNHGVCASTAGAKPTKHFFVIDVRNMCIVEPQEPCRYVALSYVWGGVSQYMLTEDNLDELQTKGGIQEKHLVPTIRDAIIFTEKLGERYLWVDVLCIIQDSKMIRQQTLQDMGNIYAHSLLTVIAGSCSSANDHLPGVSKERCWTQWFQKVSAGLTLSAHFDFKDILEHTKYGERAWTFQEYQLANRLLVFAANNQVYFSCKEVVFSEEVVTGTTLESDAAMLQGAELIKIRPDQRLLWSRYREAVETYTARQLSNEGDAIDAFSGLLHTLHNGKCIEGIPKPIFEVAFLWQARERIYRRKEFPSWTWAGWKGRVHWLGVEAGKDLEEEGVSETEAIAARAKASTWIVWHSSSVKNCRTPAFKIDGPPVLLGTAPDSALQEKRFPGLPRNVAPTPTLMPDRLTTSNKMSQDLRYLQFWTVSMRFRIELETTAVLRYTSLEAENTGNGLRRFILHKTAGRQCGWVLLDERWIEKVVSGSVGLQEFILLSEASRDTPGDASEEREQHNRREYNAMMIIWQGELAERAGLGQVTTNASMVGEMEWKEILLG</sequence>
<proteinExistence type="predicted"/>
<dbReference type="PANTHER" id="PTHR33112:SF12">
    <property type="entry name" value="HETEROKARYON INCOMPATIBILITY DOMAIN-CONTAINING PROTEIN"/>
    <property type="match status" value="1"/>
</dbReference>
<gene>
    <name evidence="2" type="ORF">CC86DRAFT_386348</name>
</gene>
<reference evidence="2" key="1">
    <citation type="journal article" date="2020" name="Stud. Mycol.">
        <title>101 Dothideomycetes genomes: a test case for predicting lifestyles and emergence of pathogens.</title>
        <authorList>
            <person name="Haridas S."/>
            <person name="Albert R."/>
            <person name="Binder M."/>
            <person name="Bloem J."/>
            <person name="Labutti K."/>
            <person name="Salamov A."/>
            <person name="Andreopoulos B."/>
            <person name="Baker S."/>
            <person name="Barry K."/>
            <person name="Bills G."/>
            <person name="Bluhm B."/>
            <person name="Cannon C."/>
            <person name="Castanera R."/>
            <person name="Culley D."/>
            <person name="Daum C."/>
            <person name="Ezra D."/>
            <person name="Gonzalez J."/>
            <person name="Henrissat B."/>
            <person name="Kuo A."/>
            <person name="Liang C."/>
            <person name="Lipzen A."/>
            <person name="Lutzoni F."/>
            <person name="Magnuson J."/>
            <person name="Mondo S."/>
            <person name="Nolan M."/>
            <person name="Ohm R."/>
            <person name="Pangilinan J."/>
            <person name="Park H.-J."/>
            <person name="Ramirez L."/>
            <person name="Alfaro M."/>
            <person name="Sun H."/>
            <person name="Tritt A."/>
            <person name="Yoshinaga Y."/>
            <person name="Zwiers L.-H."/>
            <person name="Turgeon B."/>
            <person name="Goodwin S."/>
            <person name="Spatafora J."/>
            <person name="Crous P."/>
            <person name="Grigoriev I."/>
        </authorList>
    </citation>
    <scope>NUCLEOTIDE SEQUENCE</scope>
    <source>
        <strain evidence="2">CBS 113818</strain>
    </source>
</reference>
<feature type="domain" description="Heterokaryon incompatibility" evidence="1">
    <location>
        <begin position="239"/>
        <end position="383"/>
    </location>
</feature>
<dbReference type="Pfam" id="PF06985">
    <property type="entry name" value="HET"/>
    <property type="match status" value="1"/>
</dbReference>
<evidence type="ECO:0000313" key="3">
    <source>
        <dbReference type="Proteomes" id="UP000799424"/>
    </source>
</evidence>
<dbReference type="PANTHER" id="PTHR33112">
    <property type="entry name" value="DOMAIN PROTEIN, PUTATIVE-RELATED"/>
    <property type="match status" value="1"/>
</dbReference>
<evidence type="ECO:0000259" key="1">
    <source>
        <dbReference type="Pfam" id="PF06985"/>
    </source>
</evidence>
<keyword evidence="3" id="KW-1185">Reference proteome</keyword>
<dbReference type="AlphaFoldDB" id="A0A6A6ZJX1"/>
<name>A0A6A6ZJX1_9PLEO</name>